<keyword evidence="3" id="KW-0479">Metal-binding</keyword>
<protein>
    <submittedName>
        <fullName evidence="4">Cytochrome P450</fullName>
    </submittedName>
</protein>
<evidence type="ECO:0000256" key="1">
    <source>
        <dbReference type="ARBA" id="ARBA00001971"/>
    </source>
</evidence>
<accession>A0A5C8PR03</accession>
<organism evidence="4 5">
    <name type="scientific">Vineibacter terrae</name>
    <dbReference type="NCBI Taxonomy" id="2586908"/>
    <lineage>
        <taxon>Bacteria</taxon>
        <taxon>Pseudomonadati</taxon>
        <taxon>Pseudomonadota</taxon>
        <taxon>Alphaproteobacteria</taxon>
        <taxon>Hyphomicrobiales</taxon>
        <taxon>Vineibacter</taxon>
    </lineage>
</organism>
<keyword evidence="3" id="KW-0503">Monooxygenase</keyword>
<comment type="cofactor">
    <cofactor evidence="1">
        <name>heme</name>
        <dbReference type="ChEBI" id="CHEBI:30413"/>
    </cofactor>
</comment>
<dbReference type="CDD" id="cd11037">
    <property type="entry name" value="CYP199A2-like"/>
    <property type="match status" value="1"/>
</dbReference>
<dbReference type="PRINTS" id="PR00359">
    <property type="entry name" value="BP450"/>
</dbReference>
<evidence type="ECO:0000313" key="4">
    <source>
        <dbReference type="EMBL" id="TXL78171.1"/>
    </source>
</evidence>
<dbReference type="PROSITE" id="PS00086">
    <property type="entry name" value="CYTOCHROME_P450"/>
    <property type="match status" value="1"/>
</dbReference>
<comment type="similarity">
    <text evidence="2 3">Belongs to the cytochrome P450 family.</text>
</comment>
<dbReference type="SUPFAM" id="SSF48264">
    <property type="entry name" value="Cytochrome P450"/>
    <property type="match status" value="1"/>
</dbReference>
<dbReference type="EMBL" id="VDUZ01000007">
    <property type="protein sequence ID" value="TXL78171.1"/>
    <property type="molecule type" value="Genomic_DNA"/>
</dbReference>
<comment type="caution">
    <text evidence="4">The sequence shown here is derived from an EMBL/GenBank/DDBJ whole genome shotgun (WGS) entry which is preliminary data.</text>
</comment>
<keyword evidence="5" id="KW-1185">Reference proteome</keyword>
<dbReference type="InterPro" id="IPR001128">
    <property type="entry name" value="Cyt_P450"/>
</dbReference>
<dbReference type="Pfam" id="PF00067">
    <property type="entry name" value="p450"/>
    <property type="match status" value="1"/>
</dbReference>
<proteinExistence type="inferred from homology"/>
<dbReference type="Gene3D" id="1.10.630.10">
    <property type="entry name" value="Cytochrome P450"/>
    <property type="match status" value="1"/>
</dbReference>
<dbReference type="GO" id="GO:0005506">
    <property type="term" value="F:iron ion binding"/>
    <property type="evidence" value="ECO:0007669"/>
    <property type="project" value="InterPro"/>
</dbReference>
<name>A0A5C8PR03_9HYPH</name>
<dbReference type="RefSeq" id="WP_147846440.1">
    <property type="nucleotide sequence ID" value="NZ_VDUZ01000007.1"/>
</dbReference>
<evidence type="ECO:0000256" key="2">
    <source>
        <dbReference type="ARBA" id="ARBA00010617"/>
    </source>
</evidence>
<dbReference type="InterPro" id="IPR002397">
    <property type="entry name" value="Cyt_P450_B"/>
</dbReference>
<dbReference type="Proteomes" id="UP000321638">
    <property type="component" value="Unassembled WGS sequence"/>
</dbReference>
<dbReference type="GO" id="GO:0004497">
    <property type="term" value="F:monooxygenase activity"/>
    <property type="evidence" value="ECO:0007669"/>
    <property type="project" value="UniProtKB-KW"/>
</dbReference>
<sequence>MSVQIDSAKRVGEHVAIPPPDGVPVWDIDPYGDDVLAHPEAYYAELRARGPFVYIPRYALLACGRYPETREVFSDWQRFVSSRGVGLTDFKLEKPWRPPSIILEVDPPYHARTRAVMTRAMSPRAVAALKSSFQDAADALVDRLLEKGTFDAVPDLAEAYPTSVFPRAVGLTEVDPRRLIDYGAMVFNALGPDNVLRRNAMAKGPDVVPWIMEQCRRERLAPDGFGATIYAAADSGEITPDEAAMLVRSLLSAGVDTTVSGIGSTIWCLAMYPAELERLKANPRLAQPAFEEALRFTSPVHSFCRTANQATTVNGVPIPQDAKILCVLGAANLDPDHWPTADRFDITRRPIGHLAFGVGIHGCVGQNVARAEADALLTAIANKVGSIALAGDPVWRPGNAIHALERLPLTFKAK</sequence>
<evidence type="ECO:0000256" key="3">
    <source>
        <dbReference type="RuleBase" id="RU000461"/>
    </source>
</evidence>
<evidence type="ECO:0000313" key="5">
    <source>
        <dbReference type="Proteomes" id="UP000321638"/>
    </source>
</evidence>
<dbReference type="GO" id="GO:0016705">
    <property type="term" value="F:oxidoreductase activity, acting on paired donors, with incorporation or reduction of molecular oxygen"/>
    <property type="evidence" value="ECO:0007669"/>
    <property type="project" value="InterPro"/>
</dbReference>
<dbReference type="PANTHER" id="PTHR46696:SF1">
    <property type="entry name" value="CYTOCHROME P450 YJIB-RELATED"/>
    <property type="match status" value="1"/>
</dbReference>
<keyword evidence="3" id="KW-0408">Iron</keyword>
<dbReference type="InterPro" id="IPR036396">
    <property type="entry name" value="Cyt_P450_sf"/>
</dbReference>
<dbReference type="AlphaFoldDB" id="A0A5C8PR03"/>
<keyword evidence="3" id="KW-0349">Heme</keyword>
<gene>
    <name evidence="4" type="ORF">FHP25_08195</name>
</gene>
<dbReference type="OrthoDB" id="9801155at2"/>
<keyword evidence="3" id="KW-0560">Oxidoreductase</keyword>
<reference evidence="4 5" key="1">
    <citation type="submission" date="2019-06" db="EMBL/GenBank/DDBJ databases">
        <title>New taxonomy in bacterial strain CC-CFT640, isolated from vineyard.</title>
        <authorList>
            <person name="Lin S.-Y."/>
            <person name="Tsai C.-F."/>
            <person name="Young C.-C."/>
        </authorList>
    </citation>
    <scope>NUCLEOTIDE SEQUENCE [LARGE SCALE GENOMIC DNA]</scope>
    <source>
        <strain evidence="4 5">CC-CFT640</strain>
    </source>
</reference>
<dbReference type="InterPro" id="IPR017972">
    <property type="entry name" value="Cyt_P450_CS"/>
</dbReference>
<dbReference type="GO" id="GO:0020037">
    <property type="term" value="F:heme binding"/>
    <property type="evidence" value="ECO:0007669"/>
    <property type="project" value="InterPro"/>
</dbReference>
<dbReference type="PANTHER" id="PTHR46696">
    <property type="entry name" value="P450, PUTATIVE (EUROFUNG)-RELATED"/>
    <property type="match status" value="1"/>
</dbReference>